<evidence type="ECO:0000313" key="7">
    <source>
        <dbReference type="EMBL" id="CUR51393.1"/>
    </source>
</evidence>
<evidence type="ECO:0000256" key="4">
    <source>
        <dbReference type="ARBA" id="ARBA00022801"/>
    </source>
</evidence>
<evidence type="ECO:0008006" key="9">
    <source>
        <dbReference type="Google" id="ProtNLM"/>
    </source>
</evidence>
<dbReference type="Pfam" id="PF07927">
    <property type="entry name" value="HicA_toxin"/>
    <property type="match status" value="1"/>
</dbReference>
<keyword evidence="2" id="KW-0540">Nuclease</keyword>
<dbReference type="Proteomes" id="UP000196239">
    <property type="component" value="Chromosome 1"/>
</dbReference>
<reference evidence="8" key="1">
    <citation type="submission" date="2015-10" db="EMBL/GenBank/DDBJ databases">
        <authorList>
            <person name="Lehtovirta-Morley L.E."/>
            <person name="Vieille C."/>
        </authorList>
    </citation>
    <scope>NUCLEOTIDE SEQUENCE [LARGE SCALE GENOMIC DNA]</scope>
</reference>
<dbReference type="EMBL" id="LN890280">
    <property type="protein sequence ID" value="CUR51393.1"/>
    <property type="molecule type" value="Genomic_DNA"/>
</dbReference>
<dbReference type="Gene3D" id="3.30.920.30">
    <property type="entry name" value="Hypothetical protein"/>
    <property type="match status" value="1"/>
</dbReference>
<proteinExistence type="predicted"/>
<keyword evidence="6" id="KW-0346">Stress response</keyword>
<evidence type="ECO:0000256" key="1">
    <source>
        <dbReference type="ARBA" id="ARBA00022649"/>
    </source>
</evidence>
<dbReference type="GO" id="GO:0003729">
    <property type="term" value="F:mRNA binding"/>
    <property type="evidence" value="ECO:0007669"/>
    <property type="project" value="InterPro"/>
</dbReference>
<protein>
    <recommendedName>
        <fullName evidence="9">YcfA family protein</fullName>
    </recommendedName>
</protein>
<evidence type="ECO:0000256" key="3">
    <source>
        <dbReference type="ARBA" id="ARBA00022759"/>
    </source>
</evidence>
<name>A0A128A201_9ARCH</name>
<evidence type="ECO:0000313" key="8">
    <source>
        <dbReference type="Proteomes" id="UP000196239"/>
    </source>
</evidence>
<keyword evidence="5" id="KW-0694">RNA-binding</keyword>
<organism evidence="7 8">
    <name type="scientific">Nitrosotalea devaniterrae</name>
    <dbReference type="NCBI Taxonomy" id="1078905"/>
    <lineage>
        <taxon>Archaea</taxon>
        <taxon>Nitrososphaerota</taxon>
        <taxon>Nitrososphaeria</taxon>
        <taxon>Nitrosotaleales</taxon>
        <taxon>Nitrosotaleaceae</taxon>
        <taxon>Nitrosotalea</taxon>
    </lineage>
</organism>
<evidence type="ECO:0000256" key="2">
    <source>
        <dbReference type="ARBA" id="ARBA00022722"/>
    </source>
</evidence>
<dbReference type="GO" id="GO:0004519">
    <property type="term" value="F:endonuclease activity"/>
    <property type="evidence" value="ECO:0007669"/>
    <property type="project" value="UniProtKB-KW"/>
</dbReference>
<dbReference type="InterPro" id="IPR038570">
    <property type="entry name" value="HicA_sf"/>
</dbReference>
<dbReference type="AlphaFoldDB" id="A0A128A201"/>
<dbReference type="InterPro" id="IPR012933">
    <property type="entry name" value="HicA_mRNA_interferase"/>
</dbReference>
<keyword evidence="1" id="KW-1277">Toxin-antitoxin system</keyword>
<dbReference type="KEGG" id="ndv:NDEV_0628"/>
<gene>
    <name evidence="7" type="ORF">NDEV_0628</name>
</gene>
<accession>A0A128A201</accession>
<dbReference type="SUPFAM" id="SSF54786">
    <property type="entry name" value="YcfA/nrd intein domain"/>
    <property type="match status" value="1"/>
</dbReference>
<keyword evidence="4" id="KW-0378">Hydrolase</keyword>
<sequence>MKKISPIQGKELIKILCNKFGFHAVRQKGSHVTITNDTIYVTVPLKEIRVGLLGVILRDCNITREEFLKEV</sequence>
<keyword evidence="3" id="KW-0255">Endonuclease</keyword>
<evidence type="ECO:0000256" key="5">
    <source>
        <dbReference type="ARBA" id="ARBA00022884"/>
    </source>
</evidence>
<dbReference type="GO" id="GO:0016787">
    <property type="term" value="F:hydrolase activity"/>
    <property type="evidence" value="ECO:0007669"/>
    <property type="project" value="UniProtKB-KW"/>
</dbReference>
<evidence type="ECO:0000256" key="6">
    <source>
        <dbReference type="ARBA" id="ARBA00023016"/>
    </source>
</evidence>
<keyword evidence="8" id="KW-1185">Reference proteome</keyword>